<feature type="transmembrane region" description="Helical" evidence="2">
    <location>
        <begin position="37"/>
        <end position="56"/>
    </location>
</feature>
<name>A0A897N2Z1_9EURY</name>
<dbReference type="AlphaFoldDB" id="A0A897N2Z1"/>
<evidence type="ECO:0000313" key="3">
    <source>
        <dbReference type="EMBL" id="QSG06588.1"/>
    </source>
</evidence>
<evidence type="ECO:0000313" key="4">
    <source>
        <dbReference type="Proteomes" id="UP000663525"/>
    </source>
</evidence>
<feature type="compositionally biased region" description="Basic and acidic residues" evidence="1">
    <location>
        <begin position="75"/>
        <end position="84"/>
    </location>
</feature>
<proteinExistence type="predicted"/>
<dbReference type="Proteomes" id="UP000663525">
    <property type="component" value="Chromosome"/>
</dbReference>
<gene>
    <name evidence="3" type="ORF">HSR121_2259</name>
</gene>
<reference evidence="3" key="1">
    <citation type="submission" date="2020-11" db="EMBL/GenBank/DDBJ databases">
        <title>Carbohydrate-dependent, anaerobic sulfur respiration: A novel catabolism in halophilic archaea.</title>
        <authorList>
            <person name="Sorokin D.Y."/>
            <person name="Messina E."/>
            <person name="Smedile F."/>
            <person name="La Cono V."/>
            <person name="Hallsworth J.E."/>
            <person name="Yakimov M.M."/>
        </authorList>
    </citation>
    <scope>NUCLEOTIDE SEQUENCE</scope>
    <source>
        <strain evidence="3">HSR12-1</strain>
    </source>
</reference>
<feature type="region of interest" description="Disordered" evidence="1">
    <location>
        <begin position="65"/>
        <end position="84"/>
    </location>
</feature>
<keyword evidence="2" id="KW-0472">Membrane</keyword>
<dbReference type="EMBL" id="CP064787">
    <property type="protein sequence ID" value="QSG06588.1"/>
    <property type="molecule type" value="Genomic_DNA"/>
</dbReference>
<accession>A0A897N2Z1</accession>
<organism evidence="3 4">
    <name type="scientific">Halapricum desulfuricans</name>
    <dbReference type="NCBI Taxonomy" id="2841257"/>
    <lineage>
        <taxon>Archaea</taxon>
        <taxon>Methanobacteriati</taxon>
        <taxon>Methanobacteriota</taxon>
        <taxon>Stenosarchaea group</taxon>
        <taxon>Halobacteria</taxon>
        <taxon>Halobacteriales</taxon>
        <taxon>Haloarculaceae</taxon>
        <taxon>Halapricum</taxon>
    </lineage>
</organism>
<keyword evidence="2" id="KW-0812">Transmembrane</keyword>
<feature type="transmembrane region" description="Helical" evidence="2">
    <location>
        <begin position="12"/>
        <end position="31"/>
    </location>
</feature>
<evidence type="ECO:0000256" key="2">
    <source>
        <dbReference type="SAM" id="Phobius"/>
    </source>
</evidence>
<protein>
    <submittedName>
        <fullName evidence="3">Uncharacterized protein</fullName>
    </submittedName>
</protein>
<sequence>MDTVSSKLGYAEIVIGTLIAFGGTVQVLIRLGETQQVLLWGVAVLVGLFVLAYGVVTVMSAGNSEEAADPNKAIGKTDSRFGRG</sequence>
<keyword evidence="2" id="KW-1133">Transmembrane helix</keyword>
<evidence type="ECO:0000256" key="1">
    <source>
        <dbReference type="SAM" id="MobiDB-lite"/>
    </source>
</evidence>